<dbReference type="Gene3D" id="1.10.10.10">
    <property type="entry name" value="Winged helix-like DNA-binding domain superfamily/Winged helix DNA-binding domain"/>
    <property type="match status" value="1"/>
</dbReference>
<dbReference type="GO" id="GO:0003700">
    <property type="term" value="F:DNA-binding transcription factor activity"/>
    <property type="evidence" value="ECO:0007669"/>
    <property type="project" value="InterPro"/>
</dbReference>
<keyword evidence="6" id="KW-1185">Reference proteome</keyword>
<protein>
    <recommendedName>
        <fullName evidence="4">HTH gntR-type domain-containing protein</fullName>
    </recommendedName>
</protein>
<dbReference type="PANTHER" id="PTHR44846">
    <property type="entry name" value="MANNOSYL-D-GLYCERATE TRANSPORT/METABOLISM SYSTEM REPRESSOR MNGR-RELATED"/>
    <property type="match status" value="1"/>
</dbReference>
<dbReference type="Proteomes" id="UP000635606">
    <property type="component" value="Unassembled WGS sequence"/>
</dbReference>
<dbReference type="RefSeq" id="WP_203928975.1">
    <property type="nucleotide sequence ID" value="NZ_BOPH01000053.1"/>
</dbReference>
<dbReference type="GO" id="GO:0003677">
    <property type="term" value="F:DNA binding"/>
    <property type="evidence" value="ECO:0007669"/>
    <property type="project" value="UniProtKB-KW"/>
</dbReference>
<dbReference type="InterPro" id="IPR036390">
    <property type="entry name" value="WH_DNA-bd_sf"/>
</dbReference>
<evidence type="ECO:0000313" key="6">
    <source>
        <dbReference type="Proteomes" id="UP000635606"/>
    </source>
</evidence>
<proteinExistence type="predicted"/>
<dbReference type="InterPro" id="IPR050679">
    <property type="entry name" value="Bact_HTH_transcr_reg"/>
</dbReference>
<dbReference type="GO" id="GO:0045892">
    <property type="term" value="P:negative regulation of DNA-templated transcription"/>
    <property type="evidence" value="ECO:0007669"/>
    <property type="project" value="TreeGrafter"/>
</dbReference>
<gene>
    <name evidence="5" type="ORF">Voc01_039670</name>
</gene>
<dbReference type="PROSITE" id="PS50949">
    <property type="entry name" value="HTH_GNTR"/>
    <property type="match status" value="1"/>
</dbReference>
<evidence type="ECO:0000256" key="2">
    <source>
        <dbReference type="ARBA" id="ARBA00023125"/>
    </source>
</evidence>
<keyword evidence="3" id="KW-0804">Transcription</keyword>
<accession>A0A8J3ZX04</accession>
<keyword evidence="1" id="KW-0805">Transcription regulation</keyword>
<dbReference type="AlphaFoldDB" id="A0A8J3ZX04"/>
<dbReference type="InterPro" id="IPR036388">
    <property type="entry name" value="WH-like_DNA-bd_sf"/>
</dbReference>
<comment type="caution">
    <text evidence="5">The sequence shown here is derived from an EMBL/GenBank/DDBJ whole genome shotgun (WGS) entry which is preliminary data.</text>
</comment>
<evidence type="ECO:0000256" key="1">
    <source>
        <dbReference type="ARBA" id="ARBA00023015"/>
    </source>
</evidence>
<reference evidence="5" key="1">
    <citation type="submission" date="2021-01" db="EMBL/GenBank/DDBJ databases">
        <title>Whole genome shotgun sequence of Virgisporangium ochraceum NBRC 16418.</title>
        <authorList>
            <person name="Komaki H."/>
            <person name="Tamura T."/>
        </authorList>
    </citation>
    <scope>NUCLEOTIDE SEQUENCE</scope>
    <source>
        <strain evidence="5">NBRC 16418</strain>
    </source>
</reference>
<name>A0A8J3ZX04_9ACTN</name>
<evidence type="ECO:0000256" key="3">
    <source>
        <dbReference type="ARBA" id="ARBA00023163"/>
    </source>
</evidence>
<organism evidence="5 6">
    <name type="scientific">Virgisporangium ochraceum</name>
    <dbReference type="NCBI Taxonomy" id="65505"/>
    <lineage>
        <taxon>Bacteria</taxon>
        <taxon>Bacillati</taxon>
        <taxon>Actinomycetota</taxon>
        <taxon>Actinomycetes</taxon>
        <taxon>Micromonosporales</taxon>
        <taxon>Micromonosporaceae</taxon>
        <taxon>Virgisporangium</taxon>
    </lineage>
</organism>
<dbReference type="Pfam" id="PF00392">
    <property type="entry name" value="GntR"/>
    <property type="match status" value="1"/>
</dbReference>
<sequence>MIDSIEADGPVPKYVQLADILEQRITAGELLPNKPLPSEKFLMAEYGVARGTARRAVEVLRDRDLVFTVPQRGTFVKPKDS</sequence>
<dbReference type="EMBL" id="BOPH01000053">
    <property type="protein sequence ID" value="GIJ69050.1"/>
    <property type="molecule type" value="Genomic_DNA"/>
</dbReference>
<dbReference type="PANTHER" id="PTHR44846:SF17">
    <property type="entry name" value="GNTR-FAMILY TRANSCRIPTIONAL REGULATOR"/>
    <property type="match status" value="1"/>
</dbReference>
<feature type="domain" description="HTH gntR-type" evidence="4">
    <location>
        <begin position="11"/>
        <end position="79"/>
    </location>
</feature>
<evidence type="ECO:0000313" key="5">
    <source>
        <dbReference type="EMBL" id="GIJ69050.1"/>
    </source>
</evidence>
<dbReference type="CDD" id="cd07377">
    <property type="entry name" value="WHTH_GntR"/>
    <property type="match status" value="1"/>
</dbReference>
<dbReference type="SMART" id="SM00345">
    <property type="entry name" value="HTH_GNTR"/>
    <property type="match status" value="1"/>
</dbReference>
<dbReference type="InterPro" id="IPR000524">
    <property type="entry name" value="Tscrpt_reg_HTH_GntR"/>
</dbReference>
<keyword evidence="2" id="KW-0238">DNA-binding</keyword>
<dbReference type="PRINTS" id="PR00035">
    <property type="entry name" value="HTHGNTR"/>
</dbReference>
<dbReference type="SUPFAM" id="SSF46785">
    <property type="entry name" value="Winged helix' DNA-binding domain"/>
    <property type="match status" value="1"/>
</dbReference>
<evidence type="ECO:0000259" key="4">
    <source>
        <dbReference type="PROSITE" id="PS50949"/>
    </source>
</evidence>